<evidence type="ECO:0000256" key="1">
    <source>
        <dbReference type="SAM" id="MobiDB-lite"/>
    </source>
</evidence>
<dbReference type="OrthoDB" id="3938867at2759"/>
<evidence type="ECO:0000313" key="3">
    <source>
        <dbReference type="Proteomes" id="UP000664521"/>
    </source>
</evidence>
<keyword evidence="3" id="KW-1185">Reference proteome</keyword>
<dbReference type="EMBL" id="CAJPDS010000027">
    <property type="protein sequence ID" value="CAF9921255.1"/>
    <property type="molecule type" value="Genomic_DNA"/>
</dbReference>
<sequence>MGTAGYKARRFHKRYYAEDNSHNSYPRHLGSWIAREIPSNRDDYTQWLSAQRREMAEREAELDRYLAVKHAAHRPGDGEEEGEEEEGGRSAEGFMAWGQSVWVAPLNNIEIEWVYIIDLDREVFSVNNGAHFKLDRIPHIDWVGSLVNGKMGDMISLLFEGEDMVGLVVEEAELNSWGSSKSFDGQGFNREVVKPKDISSIPWRRRHGPILRQFVFRAWAKSLTPSLAATLLQWTPADLPFREIAFAALCLAAGGKHMSVLPDTHLWNSEVYGNISDPEAAPPKNHEFVGFLGGGAHLQGKPTGTAPQDTFYWFDGVFVVLVAQLLRPNAMDEGISFVQKYYHDSHTNDSIDAVLISIEHVVLIHISASRKTQHTPILPLFTIPTHLSMSVKDRYAHWYLSSLSRTIQQYQQEAAEPERPIYAVGSFVDFETRDLSLGDPVLYRARTRSLAVDGDPASTFYALVHLFESAARRHLRPTRPRAREGRLPNEMYAQILTHVTDSDTRNACLDVSRTFRELCQEQYLLHEKLLFTPSEACKVMKHKSTRLPDFVEIVPTGVKLWMEDLAPEWFNMVELDRGSAARVSFVSVGKREKRKRWRRWDTAVALWAVFVGSERDRRSLLPYVKFGFLGIEGLGEGNCYY</sequence>
<reference evidence="2" key="1">
    <citation type="submission" date="2021-03" db="EMBL/GenBank/DDBJ databases">
        <authorList>
            <person name="Tagirdzhanova G."/>
        </authorList>
    </citation>
    <scope>NUCLEOTIDE SEQUENCE</scope>
</reference>
<comment type="caution">
    <text evidence="2">The sequence shown here is derived from an EMBL/GenBank/DDBJ whole genome shotgun (WGS) entry which is preliminary data.</text>
</comment>
<gene>
    <name evidence="2" type="ORF">HETSPECPRED_004476</name>
</gene>
<evidence type="ECO:0000313" key="2">
    <source>
        <dbReference type="EMBL" id="CAF9921255.1"/>
    </source>
</evidence>
<feature type="region of interest" description="Disordered" evidence="1">
    <location>
        <begin position="71"/>
        <end position="90"/>
    </location>
</feature>
<organism evidence="2 3">
    <name type="scientific">Heterodermia speciosa</name>
    <dbReference type="NCBI Taxonomy" id="116794"/>
    <lineage>
        <taxon>Eukaryota</taxon>
        <taxon>Fungi</taxon>
        <taxon>Dikarya</taxon>
        <taxon>Ascomycota</taxon>
        <taxon>Pezizomycotina</taxon>
        <taxon>Lecanoromycetes</taxon>
        <taxon>OSLEUM clade</taxon>
        <taxon>Lecanoromycetidae</taxon>
        <taxon>Caliciales</taxon>
        <taxon>Physciaceae</taxon>
        <taxon>Heterodermia</taxon>
    </lineage>
</organism>
<evidence type="ECO:0008006" key="4">
    <source>
        <dbReference type="Google" id="ProtNLM"/>
    </source>
</evidence>
<dbReference type="AlphaFoldDB" id="A0A8H3FCU6"/>
<protein>
    <recommendedName>
        <fullName evidence="4">F-box domain-containing protein</fullName>
    </recommendedName>
</protein>
<proteinExistence type="predicted"/>
<accession>A0A8H3FCU6</accession>
<name>A0A8H3FCU6_9LECA</name>
<dbReference type="Proteomes" id="UP000664521">
    <property type="component" value="Unassembled WGS sequence"/>
</dbReference>